<keyword evidence="4 6" id="KW-0175">Coiled coil</keyword>
<dbReference type="AlphaFoldDB" id="A0A5B8UFM3"/>
<evidence type="ECO:0000256" key="2">
    <source>
        <dbReference type="ARBA" id="ARBA00022741"/>
    </source>
</evidence>
<comment type="similarity">
    <text evidence="6">Belongs to the SMC family.</text>
</comment>
<protein>
    <recommendedName>
        <fullName evidence="6">Chromosome partition protein Smc</fullName>
    </recommendedName>
</protein>
<dbReference type="GO" id="GO:0005737">
    <property type="term" value="C:cytoplasm"/>
    <property type="evidence" value="ECO:0007669"/>
    <property type="project" value="UniProtKB-SubCell"/>
</dbReference>
<dbReference type="SUPFAM" id="SSF75553">
    <property type="entry name" value="Smc hinge domain"/>
    <property type="match status" value="1"/>
</dbReference>
<dbReference type="SUPFAM" id="SSF57997">
    <property type="entry name" value="Tropomyosin"/>
    <property type="match status" value="1"/>
</dbReference>
<dbReference type="Proteomes" id="UP000321204">
    <property type="component" value="Chromosome"/>
</dbReference>
<dbReference type="PANTHER" id="PTHR43977">
    <property type="entry name" value="STRUCTURAL MAINTENANCE OF CHROMOSOMES PROTEIN 3"/>
    <property type="match status" value="1"/>
</dbReference>
<dbReference type="GO" id="GO:0007062">
    <property type="term" value="P:sister chromatid cohesion"/>
    <property type="evidence" value="ECO:0007669"/>
    <property type="project" value="InterPro"/>
</dbReference>
<evidence type="ECO:0000313" key="9">
    <source>
        <dbReference type="Proteomes" id="UP000321204"/>
    </source>
</evidence>
<dbReference type="Gene3D" id="3.40.50.300">
    <property type="entry name" value="P-loop containing nucleotide triphosphate hydrolases"/>
    <property type="match status" value="2"/>
</dbReference>
<dbReference type="GO" id="GO:0007059">
    <property type="term" value="P:chromosome segregation"/>
    <property type="evidence" value="ECO:0007669"/>
    <property type="project" value="UniProtKB-UniRule"/>
</dbReference>
<dbReference type="GO" id="GO:0006260">
    <property type="term" value="P:DNA replication"/>
    <property type="evidence" value="ECO:0007669"/>
    <property type="project" value="UniProtKB-UniRule"/>
</dbReference>
<feature type="coiled-coil region" evidence="6">
    <location>
        <begin position="677"/>
        <end position="983"/>
    </location>
</feature>
<comment type="function">
    <text evidence="6">Required for chromosome condensation and partitioning.</text>
</comment>
<dbReference type="NCBIfam" id="TIGR02168">
    <property type="entry name" value="SMC_prok_B"/>
    <property type="match status" value="1"/>
</dbReference>
<comment type="domain">
    <text evidence="6">Contains large globular domains required for ATP hydrolysis at each terminus and a third globular domain forming a flexible hinge near the middle of the molecule. These domains are separated by coiled-coil structures.</text>
</comment>
<comment type="subcellular location">
    <subcellularLocation>
        <location evidence="6">Cytoplasm</location>
    </subcellularLocation>
</comment>
<dbReference type="InterPro" id="IPR003395">
    <property type="entry name" value="RecF/RecN/SMC_N"/>
</dbReference>
<dbReference type="EMBL" id="CP042433">
    <property type="protein sequence ID" value="QEC55175.1"/>
    <property type="molecule type" value="Genomic_DNA"/>
</dbReference>
<keyword evidence="9" id="KW-1185">Reference proteome</keyword>
<name>A0A5B8UFM3_9BACT</name>
<comment type="subunit">
    <text evidence="6">Homodimer.</text>
</comment>
<keyword evidence="1 6" id="KW-0963">Cytoplasm</keyword>
<dbReference type="InterPro" id="IPR036277">
    <property type="entry name" value="SMC_hinge_sf"/>
</dbReference>
<sequence>MRLKSLEIKGFKSFADKTQVNFDENITGIVGPNGCGKSNIVDSIRWVIGEQKISHLRSENLESLVFNGSKTRSASGLAEVSLTFENTRNLLPTEFNTVTITRKFYKNGESEYRLNDVQCRLKDIQNLFMDTGVSTDSYAIIELGMVDDLIKDKDNSRRRMLEQAAGISIYKTRKKEAKQKLDATEQDLARIEDLLFEINNQLKSLENQAKKAQKYYEIKKEYREVSIELAKAALEGFNLTYKELNEKHEEETDKRIALEAEIATEEASLEGERVGFIEKEQELHTLQQSFNDLVQNLRTKENEKNLATQRLQYLREREENLSAFLNKAEGQITGLEESISFTQKQITDESEVLQNLAKQLEEFRSQVDAKRSVVDERRTVLNNLRTSHQQVQRSQFDAEKKVAVADTSIQNLQRTIWHLEEDKANREDQIASLQTAKEEKAESLASKQTDLEQLQQHHNNTKEQILQTQSVLERLRSELAVETRKLDAKKNEHDLLKSLIDSMEGYPESVKFLHNNKNWNHTAPILSDIIYVKEEYRAALENVLEPYLNYYVVNNLLEGLQAVHLLDEAKKGKANFFLLDKVQNQDSREETDLSGNGHTPEGTIPAMNVIEVEDAYRPLAEKLLGNVFIADDEAALESSNGAVVLERHGKYVKGQYTLKGGSVGLFEGKKIGRAKNLEKLRGDIAAQQIIVDDLSAQIQARHNEVIAFNADLKEAAIKQTEREIQQANNELYGLQNKLENLQHSQATAQNRIEELGEQLENTTLSIQNVRTELTDLNESLAQFAADLQGAEEGYRAVELEYNEVNAQYNNLNLQLTREQSKINSLKQELQFKSNQLNDLRVQVETNTAQLKQTAENILQSEEDLSAVEEGLHELMRRRQNEEQTLNEADQAYYNLRNQLSAKESELRHKVKEKENIEHLLAAIKDKLNDLKLQLAGTKERLNVEFKIAIEDILDEARTSETALEDLQEKADKMKKRLENFGEVNPTAIEAFEEMRKRYEFIVEQKNDLVDAKQSLMQTIAEVESTANQKFLDTFNQVRENFIRVFKTLFTDDDQCDLVLENPDNLPETGIDIMAKPKGKRPSSITQLSGGERTLTATALLFAIYLIKPAPFCILDEVDAPLDDANVSKFTNMIREFSNNSQFIIVTHNKTTMSAVDVIYGVTMQEPGVSRLVPVDFRSLN</sequence>
<dbReference type="GO" id="GO:0003677">
    <property type="term" value="F:DNA binding"/>
    <property type="evidence" value="ECO:0007669"/>
    <property type="project" value="UniProtKB-UniRule"/>
</dbReference>
<dbReference type="InterPro" id="IPR024704">
    <property type="entry name" value="SMC"/>
</dbReference>
<dbReference type="InterPro" id="IPR011890">
    <property type="entry name" value="SMC_prok"/>
</dbReference>
<feature type="coiled-coil region" evidence="6">
    <location>
        <begin position="167"/>
        <end position="373"/>
    </location>
</feature>
<feature type="binding site" evidence="6">
    <location>
        <begin position="32"/>
        <end position="39"/>
    </location>
    <ligand>
        <name>ATP</name>
        <dbReference type="ChEBI" id="CHEBI:30616"/>
    </ligand>
</feature>
<dbReference type="GO" id="GO:0005524">
    <property type="term" value="F:ATP binding"/>
    <property type="evidence" value="ECO:0007669"/>
    <property type="project" value="UniProtKB-UniRule"/>
</dbReference>
<dbReference type="GO" id="GO:0030261">
    <property type="term" value="P:chromosome condensation"/>
    <property type="evidence" value="ECO:0007669"/>
    <property type="project" value="InterPro"/>
</dbReference>
<dbReference type="GO" id="GO:0016887">
    <property type="term" value="F:ATP hydrolysis activity"/>
    <property type="evidence" value="ECO:0007669"/>
    <property type="project" value="InterPro"/>
</dbReference>
<evidence type="ECO:0000259" key="7">
    <source>
        <dbReference type="SMART" id="SM00968"/>
    </source>
</evidence>
<dbReference type="CDD" id="cd03278">
    <property type="entry name" value="ABC_SMC_barmotin"/>
    <property type="match status" value="1"/>
</dbReference>
<organism evidence="8 9">
    <name type="scientific">Flavisolibacter ginsenosidimutans</name>
    <dbReference type="NCBI Taxonomy" id="661481"/>
    <lineage>
        <taxon>Bacteria</taxon>
        <taxon>Pseudomonadati</taxon>
        <taxon>Bacteroidota</taxon>
        <taxon>Chitinophagia</taxon>
        <taxon>Chitinophagales</taxon>
        <taxon>Chitinophagaceae</taxon>
        <taxon>Flavisolibacter</taxon>
    </lineage>
</organism>
<accession>A0A5B8UFM3</accession>
<dbReference type="InterPro" id="IPR010935">
    <property type="entry name" value="SMC_hinge"/>
</dbReference>
<dbReference type="Gene3D" id="3.30.70.1620">
    <property type="match status" value="1"/>
</dbReference>
<evidence type="ECO:0000256" key="1">
    <source>
        <dbReference type="ARBA" id="ARBA00022490"/>
    </source>
</evidence>
<dbReference type="Gene3D" id="1.10.287.1490">
    <property type="match status" value="1"/>
</dbReference>
<dbReference type="SUPFAM" id="SSF52540">
    <property type="entry name" value="P-loop containing nucleoside triphosphate hydrolases"/>
    <property type="match status" value="2"/>
</dbReference>
<dbReference type="Pfam" id="PF06470">
    <property type="entry name" value="SMC_hinge"/>
    <property type="match status" value="1"/>
</dbReference>
<evidence type="ECO:0000256" key="4">
    <source>
        <dbReference type="ARBA" id="ARBA00023054"/>
    </source>
</evidence>
<dbReference type="InterPro" id="IPR027417">
    <property type="entry name" value="P-loop_NTPase"/>
</dbReference>
<dbReference type="KEGG" id="fgg:FSB75_04395"/>
<evidence type="ECO:0000313" key="8">
    <source>
        <dbReference type="EMBL" id="QEC55175.1"/>
    </source>
</evidence>
<dbReference type="OrthoDB" id="9808768at2"/>
<feature type="coiled-coil region" evidence="6">
    <location>
        <begin position="409"/>
        <end position="492"/>
    </location>
</feature>
<dbReference type="RefSeq" id="WP_146783343.1">
    <property type="nucleotide sequence ID" value="NZ_BAABIO010000006.1"/>
</dbReference>
<dbReference type="Pfam" id="PF02463">
    <property type="entry name" value="SMC_N"/>
    <property type="match status" value="1"/>
</dbReference>
<proteinExistence type="inferred from homology"/>
<gene>
    <name evidence="6 8" type="primary">smc</name>
    <name evidence="8" type="ORF">FSB75_04395</name>
</gene>
<feature type="domain" description="SMC hinge" evidence="7">
    <location>
        <begin position="520"/>
        <end position="639"/>
    </location>
</feature>
<reference evidence="8 9" key="1">
    <citation type="journal article" date="2015" name="Int. J. Syst. Evol. Microbiol.">
        <title>Flavisolibacter ginsenosidimutans sp. nov., with ginsenoside-converting activity isolated from soil used for cultivating ginseng.</title>
        <authorList>
            <person name="Zhao Y."/>
            <person name="Liu Q."/>
            <person name="Kang M.S."/>
            <person name="Jin F."/>
            <person name="Yu H."/>
            <person name="Im W.T."/>
        </authorList>
    </citation>
    <scope>NUCLEOTIDE SEQUENCE [LARGE SCALE GENOMIC DNA]</scope>
    <source>
        <strain evidence="8 9">Gsoil 636</strain>
    </source>
</reference>
<dbReference type="Gene3D" id="1.20.1060.20">
    <property type="match status" value="1"/>
</dbReference>
<evidence type="ECO:0000256" key="6">
    <source>
        <dbReference type="HAMAP-Rule" id="MF_01894"/>
    </source>
</evidence>
<keyword evidence="3 6" id="KW-0067">ATP-binding</keyword>
<dbReference type="GO" id="GO:0005694">
    <property type="term" value="C:chromosome"/>
    <property type="evidence" value="ECO:0007669"/>
    <property type="project" value="InterPro"/>
</dbReference>
<keyword evidence="2 6" id="KW-0547">Nucleotide-binding</keyword>
<evidence type="ECO:0000256" key="5">
    <source>
        <dbReference type="ARBA" id="ARBA00023125"/>
    </source>
</evidence>
<dbReference type="HAMAP" id="MF_01894">
    <property type="entry name" value="Smc_prok"/>
    <property type="match status" value="1"/>
</dbReference>
<dbReference type="SMART" id="SM00968">
    <property type="entry name" value="SMC_hinge"/>
    <property type="match status" value="1"/>
</dbReference>
<keyword evidence="5 6" id="KW-0238">DNA-binding</keyword>
<evidence type="ECO:0000256" key="3">
    <source>
        <dbReference type="ARBA" id="ARBA00022840"/>
    </source>
</evidence>
<dbReference type="PIRSF" id="PIRSF005719">
    <property type="entry name" value="SMC"/>
    <property type="match status" value="1"/>
</dbReference>